<dbReference type="GO" id="GO:0003723">
    <property type="term" value="F:RNA binding"/>
    <property type="evidence" value="ECO:0007669"/>
    <property type="project" value="UniProtKB-UniRule"/>
</dbReference>
<dbReference type="CDD" id="cd02440">
    <property type="entry name" value="AdoMet_MTases"/>
    <property type="match status" value="1"/>
</dbReference>
<dbReference type="AlphaFoldDB" id="A0A1E5Q5X4"/>
<feature type="binding site" evidence="6">
    <location>
        <position position="150"/>
    </location>
    <ligand>
        <name>S-adenosyl-L-methionine</name>
        <dbReference type="ChEBI" id="CHEBI:59789"/>
    </ligand>
</feature>
<dbReference type="STRING" id="28181.BEN30_14685"/>
<evidence type="ECO:0000256" key="4">
    <source>
        <dbReference type="ARBA" id="ARBA00022691"/>
    </source>
</evidence>
<evidence type="ECO:0000313" key="8">
    <source>
        <dbReference type="EMBL" id="OEJ65362.1"/>
    </source>
</evidence>
<dbReference type="GO" id="GO:0008173">
    <property type="term" value="F:RNA methyltransferase activity"/>
    <property type="evidence" value="ECO:0007669"/>
    <property type="project" value="InterPro"/>
</dbReference>
<name>A0A1E5Q5X4_9PROT</name>
<dbReference type="RefSeq" id="WP_069958821.1">
    <property type="nucleotide sequence ID" value="NZ_MCGG01000052.1"/>
</dbReference>
<keyword evidence="4 6" id="KW-0949">S-adenosyl-L-methionine</keyword>
<dbReference type="InterPro" id="IPR001678">
    <property type="entry name" value="MeTrfase_RsmB-F_NOP2_dom"/>
</dbReference>
<accession>A0A1E5Q5X4</accession>
<keyword evidence="2 6" id="KW-0489">Methyltransferase</keyword>
<evidence type="ECO:0000256" key="6">
    <source>
        <dbReference type="PROSITE-ProRule" id="PRU01023"/>
    </source>
</evidence>
<sequence length="328" mass="35916">MARPGKFGGAGKASPRKIYLGRLAKIFGVREVLAEQLASIQLHSSIRVNTLSPLSEAEILEKLAAFGAELDPIPWCPGAYHLLSDKRTLAEDELFQAGHIYIQNASSLIPALAMNPQAGDRILDVCAAPGGKTSHIQALAGGGADIIANDAMKPRLKKLEEVLTTFHVAHAQITNFEGQFIDRHVEGQFDRILLDAQCSGEGMLDLSRSDALRYWSVERVIKMSYLQQKMLTAAWKVLKPGGVLIYSTCTFGPEENEGPVSRHLKHNADALVEAIDLDIPNRAPGLKSWDGQPFDSQLSHAVRVLPSKYLEGFFVCRLRKAEAEKSLP</sequence>
<dbReference type="OrthoDB" id="9810297at2"/>
<evidence type="ECO:0000259" key="7">
    <source>
        <dbReference type="PROSITE" id="PS51686"/>
    </source>
</evidence>
<keyword evidence="9" id="KW-1185">Reference proteome</keyword>
<comment type="caution">
    <text evidence="6">Lacks conserved residue(s) required for the propagation of feature annotation.</text>
</comment>
<dbReference type="Proteomes" id="UP000095347">
    <property type="component" value="Unassembled WGS sequence"/>
</dbReference>
<feature type="binding site" evidence="6">
    <location>
        <begin position="126"/>
        <end position="132"/>
    </location>
    <ligand>
        <name>S-adenosyl-L-methionine</name>
        <dbReference type="ChEBI" id="CHEBI:59789"/>
    </ligand>
</feature>
<comment type="caution">
    <text evidence="8">The sequence shown here is derived from an EMBL/GenBank/DDBJ whole genome shotgun (WGS) entry which is preliminary data.</text>
</comment>
<organism evidence="8 9">
    <name type="scientific">Magnetovibrio blakemorei</name>
    <dbReference type="NCBI Taxonomy" id="28181"/>
    <lineage>
        <taxon>Bacteria</taxon>
        <taxon>Pseudomonadati</taxon>
        <taxon>Pseudomonadota</taxon>
        <taxon>Alphaproteobacteria</taxon>
        <taxon>Rhodospirillales</taxon>
        <taxon>Magnetovibrionaceae</taxon>
        <taxon>Magnetovibrio</taxon>
    </lineage>
</organism>
<dbReference type="Gene3D" id="3.40.50.150">
    <property type="entry name" value="Vaccinia Virus protein VP39"/>
    <property type="match status" value="1"/>
</dbReference>
<evidence type="ECO:0000313" key="9">
    <source>
        <dbReference type="Proteomes" id="UP000095347"/>
    </source>
</evidence>
<dbReference type="InterPro" id="IPR029063">
    <property type="entry name" value="SAM-dependent_MTases_sf"/>
</dbReference>
<protein>
    <recommendedName>
        <fullName evidence="7">SAM-dependent MTase RsmB/NOP-type domain-containing protein</fullName>
    </recommendedName>
</protein>
<proteinExistence type="inferred from homology"/>
<gene>
    <name evidence="8" type="ORF">BEN30_14685</name>
</gene>
<dbReference type="PANTHER" id="PTHR22807">
    <property type="entry name" value="NOP2 YEAST -RELATED NOL1/NOP2/FMU SUN DOMAIN-CONTAINING"/>
    <property type="match status" value="1"/>
</dbReference>
<keyword evidence="1" id="KW-0963">Cytoplasm</keyword>
<evidence type="ECO:0000256" key="3">
    <source>
        <dbReference type="ARBA" id="ARBA00022679"/>
    </source>
</evidence>
<evidence type="ECO:0000256" key="2">
    <source>
        <dbReference type="ARBA" id="ARBA00022603"/>
    </source>
</evidence>
<dbReference type="Gene3D" id="3.30.70.1170">
    <property type="entry name" value="Sun protein, domain 3"/>
    <property type="match status" value="1"/>
</dbReference>
<keyword evidence="3 6" id="KW-0808">Transferase</keyword>
<dbReference type="Pfam" id="PF01189">
    <property type="entry name" value="Methyltr_RsmB-F"/>
    <property type="match status" value="1"/>
</dbReference>
<dbReference type="SUPFAM" id="SSF53335">
    <property type="entry name" value="S-adenosyl-L-methionine-dependent methyltransferases"/>
    <property type="match status" value="1"/>
</dbReference>
<evidence type="ECO:0000256" key="5">
    <source>
        <dbReference type="ARBA" id="ARBA00022884"/>
    </source>
</evidence>
<feature type="domain" description="SAM-dependent MTase RsmB/NOP-type" evidence="7">
    <location>
        <begin position="34"/>
        <end position="321"/>
    </location>
</feature>
<dbReference type="PANTHER" id="PTHR22807:SF30">
    <property type="entry name" value="28S RRNA (CYTOSINE(4447)-C(5))-METHYLTRANSFERASE-RELATED"/>
    <property type="match status" value="1"/>
</dbReference>
<dbReference type="PROSITE" id="PS51686">
    <property type="entry name" value="SAM_MT_RSMB_NOP"/>
    <property type="match status" value="1"/>
</dbReference>
<evidence type="ECO:0000256" key="1">
    <source>
        <dbReference type="ARBA" id="ARBA00022490"/>
    </source>
</evidence>
<feature type="active site" description="Nucleophile" evidence="6">
    <location>
        <position position="249"/>
    </location>
</feature>
<dbReference type="PRINTS" id="PR02008">
    <property type="entry name" value="RCMTFAMILY"/>
</dbReference>
<dbReference type="InterPro" id="IPR031341">
    <property type="entry name" value="Methyltr_RsmF_N"/>
</dbReference>
<dbReference type="EMBL" id="MCGG01000052">
    <property type="protein sequence ID" value="OEJ65362.1"/>
    <property type="molecule type" value="Genomic_DNA"/>
</dbReference>
<comment type="similarity">
    <text evidence="6">Belongs to the class I-like SAM-binding methyltransferase superfamily. RsmB/NOP family.</text>
</comment>
<dbReference type="InterPro" id="IPR049560">
    <property type="entry name" value="MeTrfase_RsmB-F_NOP2_cat"/>
</dbReference>
<keyword evidence="5 6" id="KW-0694">RNA-binding</keyword>
<dbReference type="GO" id="GO:0001510">
    <property type="term" value="P:RNA methylation"/>
    <property type="evidence" value="ECO:0007669"/>
    <property type="project" value="InterPro"/>
</dbReference>
<dbReference type="Pfam" id="PF17125">
    <property type="entry name" value="Methyltr_RsmF_N"/>
    <property type="match status" value="1"/>
</dbReference>
<feature type="binding site" evidence="6">
    <location>
        <position position="195"/>
    </location>
    <ligand>
        <name>S-adenosyl-L-methionine</name>
        <dbReference type="ChEBI" id="CHEBI:59789"/>
    </ligand>
</feature>
<reference evidence="9" key="1">
    <citation type="submission" date="2016-07" db="EMBL/GenBank/DDBJ databases">
        <authorList>
            <person name="Florea S."/>
            <person name="Webb J.S."/>
            <person name="Jaromczyk J."/>
            <person name="Schardl C.L."/>
        </authorList>
    </citation>
    <scope>NUCLEOTIDE SEQUENCE [LARGE SCALE GENOMIC DNA]</scope>
    <source>
        <strain evidence="9">MV-1</strain>
    </source>
</reference>
<dbReference type="InterPro" id="IPR023267">
    <property type="entry name" value="RCMT"/>
</dbReference>